<gene>
    <name evidence="3" type="ORF">UA08_00145</name>
</gene>
<dbReference type="InterPro" id="IPR012312">
    <property type="entry name" value="Hemerythrin-like"/>
</dbReference>
<feature type="domain" description="Hemerythrin-like" evidence="2">
    <location>
        <begin position="34"/>
        <end position="154"/>
    </location>
</feature>
<dbReference type="PANTHER" id="PTHR38048">
    <property type="entry name" value="EXPRESSED PROTEIN"/>
    <property type="match status" value="1"/>
</dbReference>
<dbReference type="STRING" id="1441469.A0A225BDM2"/>
<protein>
    <recommendedName>
        <fullName evidence="2">Hemerythrin-like domain-containing protein</fullName>
    </recommendedName>
</protein>
<dbReference type="RefSeq" id="XP_020124238.1">
    <property type="nucleotide sequence ID" value="XM_020259919.1"/>
</dbReference>
<dbReference type="EMBL" id="LFMY01000001">
    <property type="protein sequence ID" value="OKL64117.1"/>
    <property type="molecule type" value="Genomic_DNA"/>
</dbReference>
<sequence length="252" mass="28644">MAKTSPNLGPLSLIPTPGGQTGGTDQFTEFASHMALVHNIIIRGYNSIYLQAPKVKQADVHDFLHYCQAWNEFVVGHHDSEEHVLFPGTEKETGVQGIMDEDVQEHASFHHGLADIKAYLETSLTSPASDFNGSNLIMILDCFAPAFHSHLTHEPARLASLSRYDFDMKALGDHTTQHSLQRYSTTDILPVLWYNLDTTFENGKWESFPELPAAMKWYMINVLGWWRRSWWRFVSCGANGVERELLCLRDDY</sequence>
<evidence type="ECO:0000313" key="4">
    <source>
        <dbReference type="Proteomes" id="UP000214365"/>
    </source>
</evidence>
<dbReference type="GeneID" id="30999900"/>
<proteinExistence type="predicted"/>
<organism evidence="3 4">
    <name type="scientific">Talaromyces atroroseus</name>
    <dbReference type="NCBI Taxonomy" id="1441469"/>
    <lineage>
        <taxon>Eukaryota</taxon>
        <taxon>Fungi</taxon>
        <taxon>Dikarya</taxon>
        <taxon>Ascomycota</taxon>
        <taxon>Pezizomycotina</taxon>
        <taxon>Eurotiomycetes</taxon>
        <taxon>Eurotiomycetidae</taxon>
        <taxon>Eurotiales</taxon>
        <taxon>Trichocomaceae</taxon>
        <taxon>Talaromyces</taxon>
        <taxon>Talaromyces sect. Trachyspermi</taxon>
    </lineage>
</organism>
<name>A0A225BDM2_TALAT</name>
<dbReference type="Gene3D" id="1.20.120.520">
    <property type="entry name" value="nmb1532 protein domain like"/>
    <property type="match status" value="1"/>
</dbReference>
<evidence type="ECO:0000259" key="2">
    <source>
        <dbReference type="Pfam" id="PF01814"/>
    </source>
</evidence>
<dbReference type="PANTHER" id="PTHR38048:SF2">
    <property type="entry name" value="HEMERYTHRIN-LIKE DOMAIN-CONTAINING PROTEIN"/>
    <property type="match status" value="1"/>
</dbReference>
<keyword evidence="4" id="KW-1185">Reference proteome</keyword>
<reference evidence="3 4" key="1">
    <citation type="submission" date="2015-06" db="EMBL/GenBank/DDBJ databases">
        <title>Talaromyces atroroseus IBT 11181 draft genome.</title>
        <authorList>
            <person name="Rasmussen K.B."/>
            <person name="Rasmussen S."/>
            <person name="Petersen B."/>
            <person name="Sicheritz-Ponten T."/>
            <person name="Mortensen U.H."/>
            <person name="Thrane U."/>
        </authorList>
    </citation>
    <scope>NUCLEOTIDE SEQUENCE [LARGE SCALE GENOMIC DNA]</scope>
    <source>
        <strain evidence="3 4">IBT 11181</strain>
    </source>
</reference>
<dbReference type="InterPro" id="IPR053206">
    <property type="entry name" value="Dimeric_xanthone_biosynth"/>
</dbReference>
<evidence type="ECO:0000256" key="1">
    <source>
        <dbReference type="SAM" id="MobiDB-lite"/>
    </source>
</evidence>
<dbReference type="Proteomes" id="UP000214365">
    <property type="component" value="Unassembled WGS sequence"/>
</dbReference>
<dbReference type="Pfam" id="PF01814">
    <property type="entry name" value="Hemerythrin"/>
    <property type="match status" value="1"/>
</dbReference>
<dbReference type="AlphaFoldDB" id="A0A225BDM2"/>
<feature type="compositionally biased region" description="Low complexity" evidence="1">
    <location>
        <begin position="15"/>
        <end position="24"/>
    </location>
</feature>
<accession>A0A225BDM2</accession>
<feature type="region of interest" description="Disordered" evidence="1">
    <location>
        <begin position="1"/>
        <end position="24"/>
    </location>
</feature>
<comment type="caution">
    <text evidence="3">The sequence shown here is derived from an EMBL/GenBank/DDBJ whole genome shotgun (WGS) entry which is preliminary data.</text>
</comment>
<evidence type="ECO:0000313" key="3">
    <source>
        <dbReference type="EMBL" id="OKL64117.1"/>
    </source>
</evidence>
<dbReference type="OrthoDB" id="4223975at2759"/>